<dbReference type="PANTHER" id="PTHR11104">
    <property type="entry name" value="AMINOGLYCOSIDE N3-ACETYLTRANSFERASE"/>
    <property type="match status" value="1"/>
</dbReference>
<dbReference type="Proteomes" id="UP000032633">
    <property type="component" value="Chromosome"/>
</dbReference>
<keyword evidence="4" id="KW-0046">Antibiotic resistance</keyword>
<dbReference type="STRING" id="1126833.VN24_06600"/>
<reference evidence="6" key="2">
    <citation type="submission" date="2015-03" db="EMBL/GenBank/DDBJ databases">
        <title>Genome sequence of Paenibacillus beijingensis strain DSM 24997T.</title>
        <authorList>
            <person name="Kwak Y."/>
            <person name="Shin J.-H."/>
        </authorList>
    </citation>
    <scope>NUCLEOTIDE SEQUENCE [LARGE SCALE GENOMIC DNA]</scope>
    <source>
        <strain evidence="6">DSM 24997</strain>
    </source>
</reference>
<dbReference type="InterPro" id="IPR003679">
    <property type="entry name" value="Amioglycoside_AcTrfase"/>
</dbReference>
<evidence type="ECO:0000313" key="6">
    <source>
        <dbReference type="Proteomes" id="UP000032633"/>
    </source>
</evidence>
<dbReference type="KEGG" id="pbj:VN24_06600"/>
<protein>
    <recommendedName>
        <fullName evidence="4">Aminoglycoside N(3)-acetyltransferase</fullName>
        <ecNumber evidence="4">2.3.1.-</ecNumber>
    </recommendedName>
</protein>
<dbReference type="InterPro" id="IPR028345">
    <property type="entry name" value="Antibiotic_NAT-like"/>
</dbReference>
<dbReference type="GO" id="GO:0046677">
    <property type="term" value="P:response to antibiotic"/>
    <property type="evidence" value="ECO:0007669"/>
    <property type="project" value="UniProtKB-KW"/>
</dbReference>
<keyword evidence="6" id="KW-1185">Reference proteome</keyword>
<accession>A0A0D5NQF3</accession>
<comment type="catalytic activity">
    <reaction evidence="4">
        <text>a 2-deoxystreptamine antibiotic + acetyl-CoA = an N(3)-acetyl-2-deoxystreptamine antibiotic + CoA + H(+)</text>
        <dbReference type="Rhea" id="RHEA:12665"/>
        <dbReference type="ChEBI" id="CHEBI:15378"/>
        <dbReference type="ChEBI" id="CHEBI:57287"/>
        <dbReference type="ChEBI" id="CHEBI:57288"/>
        <dbReference type="ChEBI" id="CHEBI:57921"/>
        <dbReference type="ChEBI" id="CHEBI:77452"/>
        <dbReference type="EC" id="2.3.1.81"/>
    </reaction>
</comment>
<dbReference type="SUPFAM" id="SSF110710">
    <property type="entry name" value="TTHA0583/YokD-like"/>
    <property type="match status" value="1"/>
</dbReference>
<name>A0A0D5NQF3_9BACL</name>
<evidence type="ECO:0000256" key="1">
    <source>
        <dbReference type="ARBA" id="ARBA00006383"/>
    </source>
</evidence>
<evidence type="ECO:0000256" key="3">
    <source>
        <dbReference type="ARBA" id="ARBA00023315"/>
    </source>
</evidence>
<evidence type="ECO:0000256" key="4">
    <source>
        <dbReference type="RuleBase" id="RU365031"/>
    </source>
</evidence>
<evidence type="ECO:0000313" key="5">
    <source>
        <dbReference type="EMBL" id="AJY77554.1"/>
    </source>
</evidence>
<dbReference type="PATRIC" id="fig|1126833.4.peg.1438"/>
<organism evidence="5 6">
    <name type="scientific">Paenibacillus beijingensis</name>
    <dbReference type="NCBI Taxonomy" id="1126833"/>
    <lineage>
        <taxon>Bacteria</taxon>
        <taxon>Bacillati</taxon>
        <taxon>Bacillota</taxon>
        <taxon>Bacilli</taxon>
        <taxon>Bacillales</taxon>
        <taxon>Paenibacillaceae</taxon>
        <taxon>Paenibacillus</taxon>
    </lineage>
</organism>
<evidence type="ECO:0000256" key="2">
    <source>
        <dbReference type="ARBA" id="ARBA00022679"/>
    </source>
</evidence>
<dbReference type="Pfam" id="PF02522">
    <property type="entry name" value="Antibiotic_NAT"/>
    <property type="match status" value="1"/>
</dbReference>
<dbReference type="EMBL" id="CP011058">
    <property type="protein sequence ID" value="AJY77554.1"/>
    <property type="molecule type" value="Genomic_DNA"/>
</dbReference>
<dbReference type="HOGENOM" id="CLU_060091_0_0_9"/>
<proteinExistence type="inferred from homology"/>
<keyword evidence="3 4" id="KW-0012">Acyltransferase</keyword>
<dbReference type="PANTHER" id="PTHR11104:SF0">
    <property type="entry name" value="SPBETA PROPHAGE-DERIVED AMINOGLYCOSIDE N(3')-ACETYLTRANSFERASE-LIKE PROTEIN YOKD"/>
    <property type="match status" value="1"/>
</dbReference>
<dbReference type="GO" id="GO:0046353">
    <property type="term" value="F:aminoglycoside 3-N-acetyltransferase activity"/>
    <property type="evidence" value="ECO:0007669"/>
    <property type="project" value="UniProtKB-EC"/>
</dbReference>
<sequence>MQDVEEMGITEGDEVLVHSSLSSLGYVDGGARTVIEALIAAVGPDSGTLLVPTLTGTPHDSPQCPPRFDVTESKCWTGTIPETLRRMEGSFRSLHPTHSVAAIGVHAANLTTGHEDCPTPCGYGSPYYRLGCRNGKILLLGVTLDSNTTFHTVEELAGSDYHLQPEPAIAEITDGNKRSFLRKIWLHDWGTPRYFTRIEQQLIEQGIMRKGKIGNAGSYVIHAEPFIEFGEECLRRDPEMFVRK</sequence>
<dbReference type="EC" id="2.3.1.-" evidence="4"/>
<keyword evidence="2 4" id="KW-0808">Transferase</keyword>
<dbReference type="AlphaFoldDB" id="A0A0D5NQF3"/>
<gene>
    <name evidence="5" type="ORF">VN24_06600</name>
</gene>
<reference evidence="5 6" key="1">
    <citation type="journal article" date="2015" name="J. Biotechnol.">
        <title>Complete genome sequence of Paenibacillus beijingensis 7188(T) (=DSM 24997(T)), a novel rhizobacterium from jujube garden soil.</title>
        <authorList>
            <person name="Kwak Y."/>
            <person name="Shin J.H."/>
        </authorList>
    </citation>
    <scope>NUCLEOTIDE SEQUENCE [LARGE SCALE GENOMIC DNA]</scope>
    <source>
        <strain evidence="5 6">DSM 24997</strain>
    </source>
</reference>
<comment type="similarity">
    <text evidence="1 4">Belongs to the antibiotic N-acetyltransferase family.</text>
</comment>